<evidence type="ECO:0000313" key="2">
    <source>
        <dbReference type="EMBL" id="GCD19798.1"/>
    </source>
</evidence>
<sequence length="208" mass="22478">MVATLPDPCDASAVLHDVTLEGHGARLVPLDDTHAEALAAFVDDRVWAGMSSPLPVGIDGWRAEVDRARATPGRVALAVLDAATGEVRGSTSFYDLDTHVLRVEIGHTYYAPRWWGTSNNPACKLLMLTHAFETWGMQRVAFRADTRNTRSVGAIRRLGAVPEGVLRSHRLAPDGTRGDSAYFSILPDEWPAVRAGLLARLAGTTPDV</sequence>
<comment type="caution">
    <text evidence="2">The sequence shown here is derived from an EMBL/GenBank/DDBJ whole genome shotgun (WGS) entry which is preliminary data.</text>
</comment>
<gene>
    <name evidence="2" type="ORF">CTKZ_13600</name>
</gene>
<accession>A0A401UYN6</accession>
<feature type="domain" description="N-acetyltransferase" evidence="1">
    <location>
        <begin position="26"/>
        <end position="160"/>
    </location>
</feature>
<proteinExistence type="predicted"/>
<reference evidence="2 3" key="1">
    <citation type="submission" date="2018-11" db="EMBL/GenBank/DDBJ databases">
        <title>Draft genome sequence of Cellulomonas takizawaensis strain TKZ-21.</title>
        <authorList>
            <person name="Yamamura H."/>
            <person name="Hayashi T."/>
            <person name="Hamada M."/>
            <person name="Serisawa Y."/>
            <person name="Matsuyama K."/>
            <person name="Nakagawa Y."/>
            <person name="Otoguro M."/>
            <person name="Yanagida F."/>
            <person name="Hayakawa M."/>
        </authorList>
    </citation>
    <scope>NUCLEOTIDE SEQUENCE [LARGE SCALE GENOMIC DNA]</scope>
    <source>
        <strain evidence="2 3">TKZ-21</strain>
    </source>
</reference>
<protein>
    <submittedName>
        <fullName evidence="2">N-acetyltransferase</fullName>
    </submittedName>
</protein>
<dbReference type="SUPFAM" id="SSF55729">
    <property type="entry name" value="Acyl-CoA N-acyltransferases (Nat)"/>
    <property type="match status" value="1"/>
</dbReference>
<dbReference type="GO" id="GO:0016747">
    <property type="term" value="F:acyltransferase activity, transferring groups other than amino-acyl groups"/>
    <property type="evidence" value="ECO:0007669"/>
    <property type="project" value="InterPro"/>
</dbReference>
<keyword evidence="2" id="KW-0808">Transferase</keyword>
<dbReference type="Pfam" id="PF13302">
    <property type="entry name" value="Acetyltransf_3"/>
    <property type="match status" value="1"/>
</dbReference>
<dbReference type="AlphaFoldDB" id="A0A401UYN6"/>
<keyword evidence="3" id="KW-1185">Reference proteome</keyword>
<organism evidence="2 3">
    <name type="scientific">Cellulomonas algicola</name>
    <dbReference type="NCBI Taxonomy" id="2071633"/>
    <lineage>
        <taxon>Bacteria</taxon>
        <taxon>Bacillati</taxon>
        <taxon>Actinomycetota</taxon>
        <taxon>Actinomycetes</taxon>
        <taxon>Micrococcales</taxon>
        <taxon>Cellulomonadaceae</taxon>
        <taxon>Cellulomonas</taxon>
    </lineage>
</organism>
<dbReference type="PANTHER" id="PTHR43610:SF1">
    <property type="entry name" value="N-ACETYLTRANSFERASE DOMAIN-CONTAINING PROTEIN"/>
    <property type="match status" value="1"/>
</dbReference>
<dbReference type="EMBL" id="BHYL01000096">
    <property type="protein sequence ID" value="GCD19798.1"/>
    <property type="molecule type" value="Genomic_DNA"/>
</dbReference>
<dbReference type="PANTHER" id="PTHR43610">
    <property type="entry name" value="BLL6696 PROTEIN"/>
    <property type="match status" value="1"/>
</dbReference>
<name>A0A401UYN6_9CELL</name>
<dbReference type="InterPro" id="IPR016181">
    <property type="entry name" value="Acyl_CoA_acyltransferase"/>
</dbReference>
<dbReference type="Gene3D" id="3.40.630.30">
    <property type="match status" value="1"/>
</dbReference>
<evidence type="ECO:0000313" key="3">
    <source>
        <dbReference type="Proteomes" id="UP000288246"/>
    </source>
</evidence>
<dbReference type="InterPro" id="IPR000182">
    <property type="entry name" value="GNAT_dom"/>
</dbReference>
<dbReference type="Proteomes" id="UP000288246">
    <property type="component" value="Unassembled WGS sequence"/>
</dbReference>
<evidence type="ECO:0000259" key="1">
    <source>
        <dbReference type="Pfam" id="PF13302"/>
    </source>
</evidence>